<feature type="compositionally biased region" description="Low complexity" evidence="1">
    <location>
        <begin position="69"/>
        <end position="80"/>
    </location>
</feature>
<feature type="compositionally biased region" description="Polar residues" evidence="1">
    <location>
        <begin position="1"/>
        <end position="13"/>
    </location>
</feature>
<gene>
    <name evidence="2" type="ORF">DMC30DRAFT_245070</name>
</gene>
<keyword evidence="3" id="KW-1185">Reference proteome</keyword>
<feature type="compositionally biased region" description="Low complexity" evidence="1">
    <location>
        <begin position="137"/>
        <end position="168"/>
    </location>
</feature>
<evidence type="ECO:0000313" key="2">
    <source>
        <dbReference type="EMBL" id="TNY20622.1"/>
    </source>
</evidence>
<dbReference type="EMBL" id="SOZI01000062">
    <property type="protein sequence ID" value="TNY20622.1"/>
    <property type="molecule type" value="Genomic_DNA"/>
</dbReference>
<evidence type="ECO:0000313" key="3">
    <source>
        <dbReference type="Proteomes" id="UP000311382"/>
    </source>
</evidence>
<feature type="region of interest" description="Disordered" evidence="1">
    <location>
        <begin position="124"/>
        <end position="169"/>
    </location>
</feature>
<dbReference type="AlphaFoldDB" id="A0A5C5FWP4"/>
<feature type="compositionally biased region" description="Low complexity" evidence="1">
    <location>
        <begin position="25"/>
        <end position="55"/>
    </location>
</feature>
<feature type="compositionally biased region" description="Low complexity" evidence="1">
    <location>
        <begin position="406"/>
        <end position="430"/>
    </location>
</feature>
<feature type="compositionally biased region" description="Low complexity" evidence="1">
    <location>
        <begin position="327"/>
        <end position="341"/>
    </location>
</feature>
<reference evidence="2 3" key="1">
    <citation type="submission" date="2019-03" db="EMBL/GenBank/DDBJ databases">
        <title>Rhodosporidium diobovatum UCD-FST 08-225 genome sequencing, assembly, and annotation.</title>
        <authorList>
            <person name="Fakankun I.U."/>
            <person name="Fristensky B."/>
            <person name="Levin D.B."/>
        </authorList>
    </citation>
    <scope>NUCLEOTIDE SEQUENCE [LARGE SCALE GENOMIC DNA]</scope>
    <source>
        <strain evidence="2 3">UCD-FST 08-225</strain>
    </source>
</reference>
<dbReference type="OrthoDB" id="2538259at2759"/>
<feature type="compositionally biased region" description="Polar residues" evidence="1">
    <location>
        <begin position="365"/>
        <end position="381"/>
    </location>
</feature>
<name>A0A5C5FWP4_9BASI</name>
<comment type="caution">
    <text evidence="2">The sequence shown here is derived from an EMBL/GenBank/DDBJ whole genome shotgun (WGS) entry which is preliminary data.</text>
</comment>
<organism evidence="2 3">
    <name type="scientific">Rhodotorula diobovata</name>
    <dbReference type="NCBI Taxonomy" id="5288"/>
    <lineage>
        <taxon>Eukaryota</taxon>
        <taxon>Fungi</taxon>
        <taxon>Dikarya</taxon>
        <taxon>Basidiomycota</taxon>
        <taxon>Pucciniomycotina</taxon>
        <taxon>Microbotryomycetes</taxon>
        <taxon>Sporidiobolales</taxon>
        <taxon>Sporidiobolaceae</taxon>
        <taxon>Rhodotorula</taxon>
    </lineage>
</organism>
<feature type="compositionally biased region" description="Basic and acidic residues" evidence="1">
    <location>
        <begin position="477"/>
        <end position="497"/>
    </location>
</feature>
<accession>A0A5C5FWP4</accession>
<dbReference type="Proteomes" id="UP000311382">
    <property type="component" value="Unassembled WGS sequence"/>
</dbReference>
<protein>
    <submittedName>
        <fullName evidence="2">Uncharacterized protein</fullName>
    </submittedName>
</protein>
<feature type="compositionally biased region" description="Polar residues" evidence="1">
    <location>
        <begin position="349"/>
        <end position="358"/>
    </location>
</feature>
<proteinExistence type="predicted"/>
<feature type="region of interest" description="Disordered" evidence="1">
    <location>
        <begin position="463"/>
        <end position="497"/>
    </location>
</feature>
<sequence length="497" mass="50984">MDRSFGSSTSVLHTPSPLDRRSAPLSGSTLLSQAQLAQSIAPSASSSSTKTTTVQPLSFNPGTVPIRATTSTLTPSSLKSVRFSPAHSSAPASRVQGYATPPRSYGSPSLLRTAAANSSAGYGLGSGAVATPPRQDQGQAQSQAQQGQQVQQQQQQSPHSQSQQPHSASKLHLPHLPVQTALAKSSHAVHAVQGQLHHASEAVHSAKKKLEVVPIGRGEAARRLRVNAVLLVAWWVSSRTTVYRFAAGHLVAAAPQLDTPLHICGACPIPTCILRCVADNHTPTETLLLLLLCYNIIDSFRTLNKLSSLPSASTTLAPLPGSNSPARPTSGGPMRSSSSTSAQALGTPVRSSPKTRPSASPFKGSPSSIITNVPGSGTPSSRLRGAAHSPFRASALASPSPPTPQTPTSALRGSGSGSGSAAQGEAAAALRRSLGRATPLGGVGEAKGDEVSAALLAFEARHAGEGAGVGKGSDSPRSVRVESREDVERLFGDGEAQ</sequence>
<feature type="region of interest" description="Disordered" evidence="1">
    <location>
        <begin position="1"/>
        <end position="110"/>
    </location>
</feature>
<feature type="region of interest" description="Disordered" evidence="1">
    <location>
        <begin position="314"/>
        <end position="430"/>
    </location>
</feature>
<evidence type="ECO:0000256" key="1">
    <source>
        <dbReference type="SAM" id="MobiDB-lite"/>
    </source>
</evidence>